<organism evidence="1 2">
    <name type="scientific">Schumannella soli</name>
    <dbReference type="NCBI Taxonomy" id="2590779"/>
    <lineage>
        <taxon>Bacteria</taxon>
        <taxon>Bacillati</taxon>
        <taxon>Actinomycetota</taxon>
        <taxon>Actinomycetes</taxon>
        <taxon>Micrococcales</taxon>
        <taxon>Microbacteriaceae</taxon>
        <taxon>Schumannella</taxon>
    </lineage>
</organism>
<dbReference type="InterPro" id="IPR011990">
    <property type="entry name" value="TPR-like_helical_dom_sf"/>
</dbReference>
<dbReference type="SUPFAM" id="SSF48452">
    <property type="entry name" value="TPR-like"/>
    <property type="match status" value="1"/>
</dbReference>
<proteinExistence type="predicted"/>
<name>A0A506XZ15_9MICO</name>
<dbReference type="SUPFAM" id="SSF52833">
    <property type="entry name" value="Thioredoxin-like"/>
    <property type="match status" value="1"/>
</dbReference>
<dbReference type="Proteomes" id="UP000316252">
    <property type="component" value="Unassembled WGS sequence"/>
</dbReference>
<keyword evidence="2" id="KW-1185">Reference proteome</keyword>
<comment type="caution">
    <text evidence="1">The sequence shown here is derived from an EMBL/GenBank/DDBJ whole genome shotgun (WGS) entry which is preliminary data.</text>
</comment>
<gene>
    <name evidence="1" type="ORF">FJ657_06050</name>
</gene>
<dbReference type="Pfam" id="PF14559">
    <property type="entry name" value="TPR_19"/>
    <property type="match status" value="1"/>
</dbReference>
<dbReference type="EMBL" id="VHQG01000002">
    <property type="protein sequence ID" value="TPW75456.1"/>
    <property type="molecule type" value="Genomic_DNA"/>
</dbReference>
<dbReference type="OrthoDB" id="5181746at2"/>
<evidence type="ECO:0000313" key="2">
    <source>
        <dbReference type="Proteomes" id="UP000316252"/>
    </source>
</evidence>
<protein>
    <submittedName>
        <fullName evidence="1">Tetratricopeptide repeat protein</fullName>
    </submittedName>
</protein>
<dbReference type="Gene3D" id="3.40.30.10">
    <property type="entry name" value="Glutaredoxin"/>
    <property type="match status" value="1"/>
</dbReference>
<dbReference type="RefSeq" id="WP_141162816.1">
    <property type="nucleotide sequence ID" value="NZ_VHQG01000002.1"/>
</dbReference>
<evidence type="ECO:0000313" key="1">
    <source>
        <dbReference type="EMBL" id="TPW75456.1"/>
    </source>
</evidence>
<dbReference type="Gene3D" id="1.25.40.10">
    <property type="entry name" value="Tetratricopeptide repeat domain"/>
    <property type="match status" value="1"/>
</dbReference>
<dbReference type="InterPro" id="IPR036249">
    <property type="entry name" value="Thioredoxin-like_sf"/>
</dbReference>
<dbReference type="AlphaFoldDB" id="A0A506XZ15"/>
<sequence length="309" mass="31984">MTDPRLAAGANLRGAVDLSSLVNRAADPEGAAKAAAAADGSQIVFETDDTAFEQVLQLSSTVPVIIEIVASGLEPALPALVRSYGGRLALAVVDGNRSPGIAQAFQAQQVPTVGALVAGRPLGLYVGAVSDADARQVLDQVLQAAVQAGVTGRLEAGEGDEGAEPGEPVEEPLPPLHQEAYDAIGEGDYARAIAAYEKAIAQNPRDAQAVAGLAQVSLLARLQGADAQQLRSAAADAPADLDAQLAVADLDVSGGHLDDAADRLLDLFLDQDQDGRDRIRARLLEYFEIAGPDDARVGRARARLTSLLY</sequence>
<accession>A0A506XZ15</accession>
<reference evidence="1 2" key="1">
    <citation type="submission" date="2019-06" db="EMBL/GenBank/DDBJ databases">
        <authorList>
            <person name="Li F."/>
        </authorList>
    </citation>
    <scope>NUCLEOTIDE SEQUENCE [LARGE SCALE GENOMIC DNA]</scope>
    <source>
        <strain evidence="1 2">10F1D-1</strain>
    </source>
</reference>
<dbReference type="Pfam" id="PF14561">
    <property type="entry name" value="TPR_20"/>
    <property type="match status" value="1"/>
</dbReference>